<dbReference type="InterPro" id="IPR016040">
    <property type="entry name" value="NAD(P)-bd_dom"/>
</dbReference>
<sequence length="336" mass="35170">MATAIAVFAASSNRGCATAAFARPPVARRDNSRLGIERFCTIPSPAPNRRVLARASRPLTSAHRWHTIGASSQRATSSAKEPEVKIAIAGGTGTVGRHVTDLVRQRGHESVVLARSAGHDLTTATGLADALSGVDVVIDVLNTPTLGAAASTRFFDATTAALLDARVVAGVRHHVALSIVNATRVAAGYYAGKVAQESRVRAGTVPWTILRATQFHEFAAQTLGRGSLKVAALVPVMRTQPVAAREVAERLVELAVGSPRGQAADLGGPREEQLIDIVRAYAQATRTRRPLVQIRLPGRMGAAMRAGALLPAAGTERGRQTFAQWLASEVPGGSAG</sequence>
<dbReference type="SUPFAM" id="SSF51735">
    <property type="entry name" value="NAD(P)-binding Rossmann-fold domains"/>
    <property type="match status" value="1"/>
</dbReference>
<gene>
    <name evidence="2" type="ORF">CTB96_19610</name>
</gene>
<comment type="caution">
    <text evidence="2">The sequence shown here is derived from an EMBL/GenBank/DDBJ whole genome shotgun (WGS) entry which is preliminary data.</text>
</comment>
<keyword evidence="3" id="KW-1185">Reference proteome</keyword>
<dbReference type="OrthoDB" id="9771302at2"/>
<dbReference type="PANTHER" id="PTHR12126:SF11">
    <property type="entry name" value="NADH DEHYDROGENASE [UBIQUINONE] 1 ALPHA SUBCOMPLEX SUBUNIT 9, MITOCHONDRIAL"/>
    <property type="match status" value="1"/>
</dbReference>
<dbReference type="GO" id="GO:0044877">
    <property type="term" value="F:protein-containing complex binding"/>
    <property type="evidence" value="ECO:0007669"/>
    <property type="project" value="TreeGrafter"/>
</dbReference>
<protein>
    <submittedName>
        <fullName evidence="2">3-beta hydroxysteroid dehydrogenase</fullName>
    </submittedName>
</protein>
<dbReference type="InterPro" id="IPR051207">
    <property type="entry name" value="ComplexI_NDUFA9_subunit"/>
</dbReference>
<evidence type="ECO:0000313" key="3">
    <source>
        <dbReference type="Proteomes" id="UP000246722"/>
    </source>
</evidence>
<accession>A0A317ZNZ9</accession>
<dbReference type="Gene3D" id="3.40.50.720">
    <property type="entry name" value="NAD(P)-binding Rossmann-like Domain"/>
    <property type="match status" value="1"/>
</dbReference>
<evidence type="ECO:0000259" key="1">
    <source>
        <dbReference type="Pfam" id="PF13460"/>
    </source>
</evidence>
<dbReference type="AlphaFoldDB" id="A0A317ZNZ9"/>
<dbReference type="EMBL" id="QHLY01000013">
    <property type="protein sequence ID" value="PXA65801.1"/>
    <property type="molecule type" value="Genomic_DNA"/>
</dbReference>
<dbReference type="PANTHER" id="PTHR12126">
    <property type="entry name" value="NADH-UBIQUINONE OXIDOREDUCTASE 39 KDA SUBUNIT-RELATED"/>
    <property type="match status" value="1"/>
</dbReference>
<organism evidence="2 3">
    <name type="scientific">Cryobacterium arcticum</name>
    <dbReference type="NCBI Taxonomy" id="670052"/>
    <lineage>
        <taxon>Bacteria</taxon>
        <taxon>Bacillati</taxon>
        <taxon>Actinomycetota</taxon>
        <taxon>Actinomycetes</taxon>
        <taxon>Micrococcales</taxon>
        <taxon>Microbacteriaceae</taxon>
        <taxon>Cryobacterium</taxon>
    </lineage>
</organism>
<proteinExistence type="predicted"/>
<name>A0A317ZNZ9_9MICO</name>
<evidence type="ECO:0000313" key="2">
    <source>
        <dbReference type="EMBL" id="PXA65801.1"/>
    </source>
</evidence>
<reference evidence="2 3" key="1">
    <citation type="submission" date="2018-05" db="EMBL/GenBank/DDBJ databases">
        <title>Genetic diversity of glacier-inhabiting Cryobacterium bacteria in China and description of Cryobacterium mengkeensis sp. nov. and Arthrobacter glacialis sp. nov.</title>
        <authorList>
            <person name="Liu Q."/>
            <person name="Xin Y.-H."/>
        </authorList>
    </citation>
    <scope>NUCLEOTIDE SEQUENCE [LARGE SCALE GENOMIC DNA]</scope>
    <source>
        <strain evidence="2 3">SK-1</strain>
    </source>
</reference>
<dbReference type="Pfam" id="PF13460">
    <property type="entry name" value="NAD_binding_10"/>
    <property type="match status" value="1"/>
</dbReference>
<feature type="domain" description="NAD(P)-binding" evidence="1">
    <location>
        <begin position="90"/>
        <end position="220"/>
    </location>
</feature>
<dbReference type="Proteomes" id="UP000246722">
    <property type="component" value="Unassembled WGS sequence"/>
</dbReference>
<dbReference type="InterPro" id="IPR036291">
    <property type="entry name" value="NAD(P)-bd_dom_sf"/>
</dbReference>